<feature type="region of interest" description="Disordered" evidence="4">
    <location>
        <begin position="1329"/>
        <end position="1360"/>
    </location>
</feature>
<dbReference type="CDD" id="cd04369">
    <property type="entry name" value="Bromodomain"/>
    <property type="match status" value="4"/>
</dbReference>
<accession>A0A7S2WLX0</accession>
<keyword evidence="1 2" id="KW-0103">Bromodomain</keyword>
<dbReference type="Gene3D" id="1.20.920.10">
    <property type="entry name" value="Bromodomain-like"/>
    <property type="match status" value="7"/>
</dbReference>
<dbReference type="SUPFAM" id="SSF47370">
    <property type="entry name" value="Bromodomain"/>
    <property type="match status" value="7"/>
</dbReference>
<evidence type="ECO:0000313" key="6">
    <source>
        <dbReference type="EMBL" id="CAD9695672.1"/>
    </source>
</evidence>
<dbReference type="Pfam" id="PF00439">
    <property type="entry name" value="Bromodomain"/>
    <property type="match status" value="6"/>
</dbReference>
<feature type="region of interest" description="Disordered" evidence="4">
    <location>
        <begin position="1373"/>
        <end position="1399"/>
    </location>
</feature>
<protein>
    <recommendedName>
        <fullName evidence="5">Bromo domain-containing protein</fullName>
    </recommendedName>
</protein>
<gene>
    <name evidence="6" type="ORF">QSP1433_LOCUS12576</name>
</gene>
<feature type="coiled-coil region" evidence="3">
    <location>
        <begin position="1234"/>
        <end position="1265"/>
    </location>
</feature>
<dbReference type="PROSITE" id="PS50014">
    <property type="entry name" value="BROMODOMAIN_2"/>
    <property type="match status" value="5"/>
</dbReference>
<feature type="domain" description="Bromo" evidence="5">
    <location>
        <begin position="846"/>
        <end position="897"/>
    </location>
</feature>
<dbReference type="SMART" id="SM00297">
    <property type="entry name" value="BROMO"/>
    <property type="match status" value="5"/>
</dbReference>
<feature type="domain" description="Bromo" evidence="5">
    <location>
        <begin position="969"/>
        <end position="1034"/>
    </location>
</feature>
<keyword evidence="3" id="KW-0175">Coiled coil</keyword>
<reference evidence="6" key="1">
    <citation type="submission" date="2021-01" db="EMBL/GenBank/DDBJ databases">
        <authorList>
            <person name="Corre E."/>
            <person name="Pelletier E."/>
            <person name="Niang G."/>
            <person name="Scheremetjew M."/>
            <person name="Finn R."/>
            <person name="Kale V."/>
            <person name="Holt S."/>
            <person name="Cochrane G."/>
            <person name="Meng A."/>
            <person name="Brown T."/>
            <person name="Cohen L."/>
        </authorList>
    </citation>
    <scope>NUCLEOTIDE SEQUENCE</scope>
    <source>
        <strain evidence="6">NY070348D</strain>
    </source>
</reference>
<evidence type="ECO:0000256" key="4">
    <source>
        <dbReference type="SAM" id="MobiDB-lite"/>
    </source>
</evidence>
<evidence type="ECO:0000256" key="2">
    <source>
        <dbReference type="PROSITE-ProRule" id="PRU00035"/>
    </source>
</evidence>
<dbReference type="PRINTS" id="PR00503">
    <property type="entry name" value="BROMODOMAIN"/>
</dbReference>
<dbReference type="InterPro" id="IPR001487">
    <property type="entry name" value="Bromodomain"/>
</dbReference>
<evidence type="ECO:0000256" key="3">
    <source>
        <dbReference type="SAM" id="Coils"/>
    </source>
</evidence>
<feature type="region of interest" description="Disordered" evidence="4">
    <location>
        <begin position="1"/>
        <end position="24"/>
    </location>
</feature>
<dbReference type="EMBL" id="HBHK01019852">
    <property type="protein sequence ID" value="CAD9695672.1"/>
    <property type="molecule type" value="Transcribed_RNA"/>
</dbReference>
<name>A0A7S2WLX0_9STRA</name>
<feature type="domain" description="Bromo" evidence="5">
    <location>
        <begin position="293"/>
        <end position="356"/>
    </location>
</feature>
<feature type="compositionally biased region" description="Polar residues" evidence="4">
    <location>
        <begin position="691"/>
        <end position="700"/>
    </location>
</feature>
<feature type="compositionally biased region" description="Pro residues" evidence="4">
    <location>
        <begin position="780"/>
        <end position="789"/>
    </location>
</feature>
<proteinExistence type="predicted"/>
<feature type="compositionally biased region" description="Polar residues" evidence="4">
    <location>
        <begin position="1"/>
        <end position="16"/>
    </location>
</feature>
<feature type="compositionally biased region" description="Basic and acidic residues" evidence="4">
    <location>
        <begin position="1331"/>
        <end position="1351"/>
    </location>
</feature>
<sequence>MDSTAATGSSKEVTSTSRKDKKREKEIDEKFAWSEYSSVCVELLEQFMKLEQCQDFNDEPDWDTFLDGTYRQYVPDPLALSIVLKRAKRTEQSKGKKVNKVSIFIRKVKQVFVNALRYWRHHSNLREVIYMCLSTFNKLLFEKLQGLKEIMQRDRFVDEATLSHSRLALDALLLREQSDVFMFPYGRFQQEPPHFKEFVPSPLCLLEVIERLNYEDYYSDVSSFYGDVLHVFSSWHAYFESVGNPTDKMVKCGKVLTKEFKGDMKKIMRTKAPVPAISGSTKDVFKKVMSQLKKLDSLQIFALPVAYEAMGLLDYPKVIKKPMDFGTITKNISKYPTVGAFCKDVRLVFKNCETYNQNPLDPVRQHCDLVKKGFEKLYRDLLQPIDSDNSGGPTSAPVAAADDEPAPLTKVKLKTKAKGKTKTSKGAPPPAVVTKTADVGFPQKSVASSVLKDLMKMPEATDFNYPVDWEGLGLTDYPLVIKKPMDFGTVKANLEKDVYTSLDEFKADVELVFTNCTTFNRQESPEYPILTWCKKLKAKFHSKLQHRLSKPKTPGSTPSSLFPRKECSQLLSEIKKLSASHPFRAPVPVKELEGYEELIKKPMDLRTITQKLSKYKTVDEFAEDFRLVFNNALLYNTMDVPGYPPIRKWAKELLDLFEEKFSRDVLGPMQDGARKKKSKTGKKGGDGSASEPATTPTNESAVVGADSDEMIPPPPPPPGESEAKNTASSPPIDDGLPPPPPPPPPVSGVVVKIRPPGEKRKADASPGVGAAKKAKKQKTPEPPPPPPVVPVERDPLTGIPIPPKREMEPYEVFCSKIVSKLARTDWGGKYFGKPVLESWPDMEAVYLAVVEQPTDLRTILEKIYAGNVYSCSNDVLKELNLMFENALKFNSDESTFTRQMRQQFEYMRDIYVAHNFAECPNAKDNELRDKKRKEREELLKNESTSLISSDIKRMLKKLKQPRNKCILAFLDPVDTTHFADYLTVVKKPMDFGTLGVNLASSHYHKPGGLAEFIADIRLITDNCLLYNREHNPANGPLRNAAEEVRQQVEAEWAQITIQALVKRDRAKLLHDQAIETELEAALAADPNAASKTEAEINKLKSEITQRYELETQRSRNAKSKRRRDDETGVNNMVAYGDATEETRQRSISLGSELSAYSEEEILDDSDDETFSPIRNKPRQYNGVRGGAATSGVTVHDQPSYAPVESSRKRFERCMDSREYEQYVTQVKLAKEDSIKRAMEMLKEQEAILLRKQRREQREKEQLEESTRSETNGKSILSEEGILKVKSLKIALHRKKKRKEPIRDDEEEIGQVELRERMMLAWQDKVSAFRGQDSKPVDQKKSTKANENHEHVSSTPPTVMVPCIIPRDMDSLQADDSQPGVVNAASPSAPVSTGKKKGKKNKGKQVSLIYTAVCDPTITARVSQRVVDFGNQKLCFGMVILSLSTPEEDLQLTKEKEKVEQAPTTTQSCTASCKLLNGTSAPCYVPIPAKNKGKKRVPGEVSFSSPSSEGSEVFYGLLSSVSEMPPLNNGGSLVQTSPKMIFAKRFLERKKECELDETVFEFEEMSNAMSSWNLNAKFPFMTCCPEIQVRGSRPFVEIRFVSLLGALDISVDGVQILMHS</sequence>
<feature type="domain" description="Bromo" evidence="5">
    <location>
        <begin position="575"/>
        <end position="643"/>
    </location>
</feature>
<feature type="compositionally biased region" description="Pro residues" evidence="4">
    <location>
        <begin position="736"/>
        <end position="746"/>
    </location>
</feature>
<feature type="domain" description="Bromo" evidence="5">
    <location>
        <begin position="455"/>
        <end position="527"/>
    </location>
</feature>
<feature type="region of interest" description="Disordered" evidence="4">
    <location>
        <begin position="1162"/>
        <end position="1206"/>
    </location>
</feature>
<dbReference type="InterPro" id="IPR036427">
    <property type="entry name" value="Bromodomain-like_sf"/>
</dbReference>
<evidence type="ECO:0000256" key="1">
    <source>
        <dbReference type="ARBA" id="ARBA00023117"/>
    </source>
</evidence>
<dbReference type="PANTHER" id="PTHR45926">
    <property type="entry name" value="OSJNBA0053K19.4 PROTEIN"/>
    <property type="match status" value="1"/>
</dbReference>
<evidence type="ECO:0000259" key="5">
    <source>
        <dbReference type="PROSITE" id="PS50014"/>
    </source>
</evidence>
<organism evidence="6">
    <name type="scientific">Mucochytrium quahogii</name>
    <dbReference type="NCBI Taxonomy" id="96639"/>
    <lineage>
        <taxon>Eukaryota</taxon>
        <taxon>Sar</taxon>
        <taxon>Stramenopiles</taxon>
        <taxon>Bigyra</taxon>
        <taxon>Labyrinthulomycetes</taxon>
        <taxon>Thraustochytrida</taxon>
        <taxon>Thraustochytriidae</taxon>
        <taxon>Mucochytrium</taxon>
    </lineage>
</organism>
<feature type="region of interest" description="Disordered" evidence="4">
    <location>
        <begin position="668"/>
        <end position="802"/>
    </location>
</feature>